<sequence length="246" mass="25396">MQEIWTVLGLALLPAVGNLAGGLIAEFTGTPKARLNKALHAASGIVLAVVSIEIMPGALSVLSGWAVGVAFGLGGIAYIVIEAAVDRVQQSQGQTSNASRGIWMIYIAVSIDLFSDGLLIGTGSAVALSMAVVLALGQVLADAPEGYATIANMKEKEVPRTQRMMLSALFFIPVLSAAIVAYYLLRNQSEALQMTGLVFAAGLLTVAAVEDMLNEAHETAGDTHGSIVAFIGGFVLFTFVSAGLGS</sequence>
<accession>A0A365TUT4</accession>
<dbReference type="Proteomes" id="UP000252204">
    <property type="component" value="Unassembled WGS sequence"/>
</dbReference>
<keyword evidence="1" id="KW-1133">Transmembrane helix</keyword>
<name>A0A365TUT4_9GAMM</name>
<feature type="transmembrane region" description="Helical" evidence="1">
    <location>
        <begin position="102"/>
        <end position="120"/>
    </location>
</feature>
<feature type="transmembrane region" description="Helical" evidence="1">
    <location>
        <begin position="62"/>
        <end position="81"/>
    </location>
</feature>
<feature type="transmembrane region" description="Helical" evidence="1">
    <location>
        <begin position="164"/>
        <end position="185"/>
    </location>
</feature>
<proteinExistence type="predicted"/>
<evidence type="ECO:0000313" key="2">
    <source>
        <dbReference type="EMBL" id="RBI69209.1"/>
    </source>
</evidence>
<protein>
    <submittedName>
        <fullName evidence="2">Peptidoglycan-binding protein</fullName>
    </submittedName>
</protein>
<comment type="caution">
    <text evidence="2">The sequence shown here is derived from an EMBL/GenBank/DDBJ whole genome shotgun (WGS) entry which is preliminary data.</text>
</comment>
<dbReference type="RefSeq" id="WP_113267865.1">
    <property type="nucleotide sequence ID" value="NZ_QNTU01000001.1"/>
</dbReference>
<feature type="transmembrane region" description="Helical" evidence="1">
    <location>
        <begin position="38"/>
        <end position="56"/>
    </location>
</feature>
<keyword evidence="1" id="KW-0812">Transmembrane</keyword>
<dbReference type="EMBL" id="QNTU01000001">
    <property type="protein sequence ID" value="RBI69209.1"/>
    <property type="molecule type" value="Genomic_DNA"/>
</dbReference>
<keyword evidence="1" id="KW-0472">Membrane</keyword>
<dbReference type="OrthoDB" id="1418968at2"/>
<dbReference type="AlphaFoldDB" id="A0A365TUT4"/>
<keyword evidence="3" id="KW-1185">Reference proteome</keyword>
<feature type="transmembrane region" description="Helical" evidence="1">
    <location>
        <begin position="225"/>
        <end position="244"/>
    </location>
</feature>
<gene>
    <name evidence="2" type="ORF">DQ400_00440</name>
</gene>
<reference evidence="3" key="1">
    <citation type="submission" date="2018-06" db="EMBL/GenBank/DDBJ databases">
        <title>Whole genome sequencing of four bacterial strains from South Shetland trench revealing bio-synthetic gene clusters.</title>
        <authorList>
            <person name="Abdel-Mageed W.M."/>
            <person name="Lehri B."/>
            <person name="Jarmusch S."/>
            <person name="Miranda K."/>
            <person name="Goodfellow M."/>
            <person name="Jaspars M."/>
            <person name="Karlyshev A.V."/>
        </authorList>
    </citation>
    <scope>NUCLEOTIDE SEQUENCE [LARGE SCALE GENOMIC DNA]</scope>
    <source>
        <strain evidence="3">SST4</strain>
    </source>
</reference>
<evidence type="ECO:0000256" key="1">
    <source>
        <dbReference type="SAM" id="Phobius"/>
    </source>
</evidence>
<feature type="transmembrane region" description="Helical" evidence="1">
    <location>
        <begin position="191"/>
        <end position="213"/>
    </location>
</feature>
<organism evidence="2 3">
    <name type="scientific">Vreelandella sulfidaeris</name>
    <dbReference type="NCBI Taxonomy" id="115553"/>
    <lineage>
        <taxon>Bacteria</taxon>
        <taxon>Pseudomonadati</taxon>
        <taxon>Pseudomonadota</taxon>
        <taxon>Gammaproteobacteria</taxon>
        <taxon>Oceanospirillales</taxon>
        <taxon>Halomonadaceae</taxon>
        <taxon>Vreelandella</taxon>
    </lineage>
</organism>
<evidence type="ECO:0000313" key="3">
    <source>
        <dbReference type="Proteomes" id="UP000252204"/>
    </source>
</evidence>
<feature type="transmembrane region" description="Helical" evidence="1">
    <location>
        <begin position="6"/>
        <end position="26"/>
    </location>
</feature>